<organism evidence="1 2">
    <name type="scientific">Tritrichomonas musculus</name>
    <dbReference type="NCBI Taxonomy" id="1915356"/>
    <lineage>
        <taxon>Eukaryota</taxon>
        <taxon>Metamonada</taxon>
        <taxon>Parabasalia</taxon>
        <taxon>Tritrichomonadida</taxon>
        <taxon>Tritrichomonadidae</taxon>
        <taxon>Tritrichomonas</taxon>
    </lineage>
</organism>
<protein>
    <recommendedName>
        <fullName evidence="3">SWIM-type domain-containing protein</fullName>
    </recommendedName>
</protein>
<proteinExistence type="predicted"/>
<gene>
    <name evidence="1" type="ORF">M9Y10_012627</name>
</gene>
<reference evidence="1 2" key="1">
    <citation type="submission" date="2024-04" db="EMBL/GenBank/DDBJ databases">
        <title>Tritrichomonas musculus Genome.</title>
        <authorList>
            <person name="Alves-Ferreira E."/>
            <person name="Grigg M."/>
            <person name="Lorenzi H."/>
            <person name="Galac M."/>
        </authorList>
    </citation>
    <scope>NUCLEOTIDE SEQUENCE [LARGE SCALE GENOMIC DNA]</scope>
    <source>
        <strain evidence="1 2">EAF2021</strain>
    </source>
</reference>
<comment type="caution">
    <text evidence="1">The sequence shown here is derived from an EMBL/GenBank/DDBJ whole genome shotgun (WGS) entry which is preliminary data.</text>
</comment>
<name>A0ABR2ICY8_9EUKA</name>
<dbReference type="Proteomes" id="UP001470230">
    <property type="component" value="Unassembled WGS sequence"/>
</dbReference>
<sequence>MEEIESTMRLLDVNESFKLFSPTMRLCDFNRYSNFLILPEYGEWSFRLLSTFMNELDGWSFDSKNGCRSQMRANGPPYTFMKIFSINNPSHQIKINISSSITVKATKSMISSWQKEKVGDSSIKYYLSIDVQSNSSKVIIRNSSMLYYSDLQFSSLFHSFSASFVDNQVAPFDDDTAPIYNFYDTFLNHKYYEKIDYTTFKKSTEGYMILYLIENNDTKKHLDTVVVNEKTFFILGGSYFSPFIEDIVKDPRVNGILLDTTWHALRNYVTSIPTLSIQNVGVPIGFQFGLSEDETIYSDFFTNFENGYGFKLPSYIHIAESDQGPALKTSIDSQGMQQILCLRHFLVSLGTGPYSAQVGKPVSCTCSKDYKELKAVYEASWSELSDESCEELNDVLNKAGLKFDNEKIIKIDKEKWHRVSMKYRCACKMPSCTNSLESSHGHINSGIPRRNELWSSLKKLIEEIHKRCHNFQSNFRHNLARHKRKINSIFRNTPDGVMQSMIHHYQTNINTHCCMCGESKLLSEMLGVVLPCSHLRSLGMEFPDICPPQIVFKNSTGGDLFVEFKYYESEEIQVSFSYFDKIRVYVYKIIKRYSHSKDKTKIKKYVNDNLPFKSTPQKFVLGYPVEVFSVIDQGIAHFYKKKI</sequence>
<dbReference type="EMBL" id="JAPFFF010000018">
    <property type="protein sequence ID" value="KAK8860935.1"/>
    <property type="molecule type" value="Genomic_DNA"/>
</dbReference>
<evidence type="ECO:0008006" key="3">
    <source>
        <dbReference type="Google" id="ProtNLM"/>
    </source>
</evidence>
<evidence type="ECO:0000313" key="1">
    <source>
        <dbReference type="EMBL" id="KAK8860935.1"/>
    </source>
</evidence>
<keyword evidence="2" id="KW-1185">Reference proteome</keyword>
<evidence type="ECO:0000313" key="2">
    <source>
        <dbReference type="Proteomes" id="UP001470230"/>
    </source>
</evidence>
<accession>A0ABR2ICY8</accession>